<sequence>MDVQMQDAAQRAFEIENNIETVDAARDAIYQFDEAANREILKAKPWVTDAQYFKRVRISAIALLKMTIHARSGGAIEVMGMMTGKVVGDSFVVMDAYPLPVEGTETRVNPQAEAYEYMVGYISTLHSLGRKENIVGWYHSHPGYGCWLSGIDVGTQSQNQQYQDPFLAVVIDPNRTISAGKVEIGAFRTYPENYKPPGAQESEYQTIPLAKMEDFGAHASQYYQLEISHFKSSLDTRLLELLWNKYWVSTLSQSPLLTNREYASQQMLDLSRKIPKAESAIASGSASASAGLAAQGRAGRQRKEGDESELDKILRDTNKIASEEIHGLLSQTVKDRIFNNLKTVA</sequence>
<organism evidence="11 12">
    <name type="scientific">Myxozyma melibiosi</name>
    <dbReference type="NCBI Taxonomy" id="54550"/>
    <lineage>
        <taxon>Eukaryota</taxon>
        <taxon>Fungi</taxon>
        <taxon>Dikarya</taxon>
        <taxon>Ascomycota</taxon>
        <taxon>Saccharomycotina</taxon>
        <taxon>Lipomycetes</taxon>
        <taxon>Lipomycetales</taxon>
        <taxon>Lipomycetaceae</taxon>
        <taxon>Myxozyma</taxon>
    </lineage>
</organism>
<dbReference type="GO" id="GO:0006508">
    <property type="term" value="P:proteolysis"/>
    <property type="evidence" value="ECO:0007669"/>
    <property type="project" value="UniProtKB-KW"/>
</dbReference>
<dbReference type="RefSeq" id="XP_064765573.1">
    <property type="nucleotide sequence ID" value="XM_064913717.1"/>
</dbReference>
<evidence type="ECO:0000256" key="9">
    <source>
        <dbReference type="ARBA" id="ARBA00023049"/>
    </source>
</evidence>
<dbReference type="SMART" id="SM00232">
    <property type="entry name" value="JAB_MPN"/>
    <property type="match status" value="1"/>
</dbReference>
<evidence type="ECO:0000259" key="10">
    <source>
        <dbReference type="PROSITE" id="PS50249"/>
    </source>
</evidence>
<dbReference type="GeneID" id="90039229"/>
<dbReference type="Proteomes" id="UP001498771">
    <property type="component" value="Unassembled WGS sequence"/>
</dbReference>
<keyword evidence="12" id="KW-1185">Reference proteome</keyword>
<keyword evidence="6" id="KW-0736">Signalosome</keyword>
<dbReference type="PANTHER" id="PTHR10410">
    <property type="entry name" value="EUKARYOTIC TRANSLATION INITIATION FACTOR 3 -RELATED"/>
    <property type="match status" value="1"/>
</dbReference>
<reference evidence="11 12" key="1">
    <citation type="submission" date="2024-03" db="EMBL/GenBank/DDBJ databases">
        <title>Genome-scale model development and genomic sequencing of the oleaginous clade Lipomyces.</title>
        <authorList>
            <consortium name="Lawrence Berkeley National Laboratory"/>
            <person name="Czajka J.J."/>
            <person name="Han Y."/>
            <person name="Kim J."/>
            <person name="Mondo S.J."/>
            <person name="Hofstad B.A."/>
            <person name="Robles A."/>
            <person name="Haridas S."/>
            <person name="Riley R."/>
            <person name="LaButti K."/>
            <person name="Pangilinan J."/>
            <person name="Andreopoulos W."/>
            <person name="Lipzen A."/>
            <person name="Yan J."/>
            <person name="Wang M."/>
            <person name="Ng V."/>
            <person name="Grigoriev I.V."/>
            <person name="Spatafora J.W."/>
            <person name="Magnuson J.K."/>
            <person name="Baker S.E."/>
            <person name="Pomraning K.R."/>
        </authorList>
    </citation>
    <scope>NUCLEOTIDE SEQUENCE [LARGE SCALE GENOMIC DNA]</scope>
    <source>
        <strain evidence="11 12">Phaff 52-87</strain>
    </source>
</reference>
<evidence type="ECO:0000256" key="3">
    <source>
        <dbReference type="ARBA" id="ARBA00014880"/>
    </source>
</evidence>
<name>A0ABR1EY60_9ASCO</name>
<dbReference type="EMBL" id="JBBJBU010000016">
    <property type="protein sequence ID" value="KAK7202540.1"/>
    <property type="molecule type" value="Genomic_DNA"/>
</dbReference>
<keyword evidence="7" id="KW-0378">Hydrolase</keyword>
<keyword evidence="9" id="KW-0482">Metalloprotease</keyword>
<accession>A0ABR1EY60</accession>
<evidence type="ECO:0000256" key="4">
    <source>
        <dbReference type="ARBA" id="ARBA00022670"/>
    </source>
</evidence>
<dbReference type="Gene3D" id="3.40.140.10">
    <property type="entry name" value="Cytidine Deaminase, domain 2"/>
    <property type="match status" value="1"/>
</dbReference>
<evidence type="ECO:0000256" key="7">
    <source>
        <dbReference type="ARBA" id="ARBA00022801"/>
    </source>
</evidence>
<keyword evidence="4 11" id="KW-0645">Protease</keyword>
<dbReference type="GO" id="GO:0008233">
    <property type="term" value="F:peptidase activity"/>
    <property type="evidence" value="ECO:0007669"/>
    <property type="project" value="UniProtKB-KW"/>
</dbReference>
<dbReference type="SUPFAM" id="SSF102712">
    <property type="entry name" value="JAB1/MPN domain"/>
    <property type="match status" value="1"/>
</dbReference>
<comment type="similarity">
    <text evidence="1">Belongs to the peptidase M67A family. CSN5 subfamily.</text>
</comment>
<evidence type="ECO:0000313" key="12">
    <source>
        <dbReference type="Proteomes" id="UP001498771"/>
    </source>
</evidence>
<evidence type="ECO:0000256" key="6">
    <source>
        <dbReference type="ARBA" id="ARBA00022790"/>
    </source>
</evidence>
<evidence type="ECO:0000256" key="1">
    <source>
        <dbReference type="ARBA" id="ARBA00006008"/>
    </source>
</evidence>
<dbReference type="InterPro" id="IPR050242">
    <property type="entry name" value="JAMM_MPN+_peptidase_M67A"/>
</dbReference>
<evidence type="ECO:0000313" key="11">
    <source>
        <dbReference type="EMBL" id="KAK7202540.1"/>
    </source>
</evidence>
<dbReference type="Pfam" id="PF01398">
    <property type="entry name" value="JAB"/>
    <property type="match status" value="1"/>
</dbReference>
<keyword evidence="8" id="KW-0862">Zinc</keyword>
<dbReference type="InterPro" id="IPR000555">
    <property type="entry name" value="JAMM/MPN+_dom"/>
</dbReference>
<comment type="caution">
    <text evidence="11">The sequence shown here is derived from an EMBL/GenBank/DDBJ whole genome shotgun (WGS) entry which is preliminary data.</text>
</comment>
<dbReference type="Pfam" id="PF18323">
    <property type="entry name" value="CSN5_C"/>
    <property type="match status" value="1"/>
</dbReference>
<evidence type="ECO:0000256" key="2">
    <source>
        <dbReference type="ARBA" id="ARBA00011098"/>
    </source>
</evidence>
<comment type="subunit">
    <text evidence="2">Component of the COP9 signalosome (CSN) complex.</text>
</comment>
<dbReference type="CDD" id="cd08069">
    <property type="entry name" value="MPN_RPN11_CSN5"/>
    <property type="match status" value="1"/>
</dbReference>
<dbReference type="PROSITE" id="PS50249">
    <property type="entry name" value="MPN"/>
    <property type="match status" value="1"/>
</dbReference>
<evidence type="ECO:0000256" key="8">
    <source>
        <dbReference type="ARBA" id="ARBA00022833"/>
    </source>
</evidence>
<evidence type="ECO:0000256" key="5">
    <source>
        <dbReference type="ARBA" id="ARBA00022723"/>
    </source>
</evidence>
<protein>
    <recommendedName>
        <fullName evidence="3">COP9 signalosome complex subunit 5</fullName>
    </recommendedName>
</protein>
<dbReference type="InterPro" id="IPR040961">
    <property type="entry name" value="CSN5_C"/>
</dbReference>
<keyword evidence="5" id="KW-0479">Metal-binding</keyword>
<dbReference type="InterPro" id="IPR037518">
    <property type="entry name" value="MPN"/>
</dbReference>
<feature type="domain" description="MPN" evidence="10">
    <location>
        <begin position="56"/>
        <end position="193"/>
    </location>
</feature>
<proteinExistence type="inferred from homology"/>
<gene>
    <name evidence="11" type="ORF">BZA70DRAFT_285316</name>
</gene>